<feature type="compositionally biased region" description="Polar residues" evidence="1">
    <location>
        <begin position="437"/>
        <end position="458"/>
    </location>
</feature>
<dbReference type="InParanoid" id="A0A1J7IRP8"/>
<protein>
    <recommendedName>
        <fullName evidence="4">C2H2-type domain-containing protein</fullName>
    </recommendedName>
</protein>
<evidence type="ECO:0000313" key="3">
    <source>
        <dbReference type="Proteomes" id="UP000182658"/>
    </source>
</evidence>
<proteinExistence type="predicted"/>
<dbReference type="OrthoDB" id="4161727at2759"/>
<feature type="compositionally biased region" description="Polar residues" evidence="1">
    <location>
        <begin position="202"/>
        <end position="225"/>
    </location>
</feature>
<evidence type="ECO:0000256" key="1">
    <source>
        <dbReference type="SAM" id="MobiDB-lite"/>
    </source>
</evidence>
<dbReference type="Proteomes" id="UP000182658">
    <property type="component" value="Unassembled WGS sequence"/>
</dbReference>
<gene>
    <name evidence="2" type="ORF">CONLIGDRAFT_644172</name>
</gene>
<sequence length="542" mass="60124">MDPGARLPDPTAARQLDPDESQLRRLLRHCERQRHADPWTHLLIPLPRRARRKIPSGYPTKLTSRQSTPSESSLFYASHYGPYDGPLEARSITELCASIDRLSLDEGMRASLERRARSERDNALAGISSTSLRNVPERNDIGLFSRYLSDFPSQDNRLTIHSPKDQRAHVPVSRASVGSSDEASNESMFSFNRWLDWTGTVQSGATSSGSAPGVSASNCDESMSDVNGGPHSNELTPVTLKRLQGDGEDEEGGDEKRRWQLRCKDPSERPVACPYLKYDPFGANRQRCNPRGYLYKDLKQHLKRCHGPQFACWLCGHEPGSYNKLVKHILTPHTIVLSVYQNALHHPQNTDGRHDQATAALLSVREVGKTTEQKWTHIYKVLFPHVADHNVPSPYPDDVHEDQSASILSGQLAPIEPNNPGMADSTQPGGDFLPFPTSFQPSELQSPVDNPFAQQSDFTGPCEDQGAWEPCISQWSGDPQGPYDDSSNCHATGPTSWDDDYMSVMASLTDNIDYDTSLAGTHDEGGKGKGIASWSDMEEAEY</sequence>
<reference evidence="2 3" key="1">
    <citation type="submission" date="2016-10" db="EMBL/GenBank/DDBJ databases">
        <title>Draft genome sequence of Coniochaeta ligniaria NRRL30616, a lignocellulolytic fungus for bioabatement of inhibitors in plant biomass hydrolysates.</title>
        <authorList>
            <consortium name="DOE Joint Genome Institute"/>
            <person name="Jimenez D.J."/>
            <person name="Hector R.E."/>
            <person name="Riley R."/>
            <person name="Sun H."/>
            <person name="Grigoriev I.V."/>
            <person name="Van Elsas J.D."/>
            <person name="Nichols N.N."/>
        </authorList>
    </citation>
    <scope>NUCLEOTIDE SEQUENCE [LARGE SCALE GENOMIC DNA]</scope>
    <source>
        <strain evidence="2 3">NRRL 30616</strain>
    </source>
</reference>
<evidence type="ECO:0008006" key="4">
    <source>
        <dbReference type="Google" id="ProtNLM"/>
    </source>
</evidence>
<evidence type="ECO:0000313" key="2">
    <source>
        <dbReference type="EMBL" id="OIW30158.1"/>
    </source>
</evidence>
<feature type="region of interest" description="Disordered" evidence="1">
    <location>
        <begin position="159"/>
        <end position="182"/>
    </location>
</feature>
<name>A0A1J7IRP8_9PEZI</name>
<dbReference type="PANTHER" id="PTHR38166:SF1">
    <property type="entry name" value="C2H2-TYPE DOMAIN-CONTAINING PROTEIN"/>
    <property type="match status" value="1"/>
</dbReference>
<organism evidence="2 3">
    <name type="scientific">Coniochaeta ligniaria NRRL 30616</name>
    <dbReference type="NCBI Taxonomy" id="1408157"/>
    <lineage>
        <taxon>Eukaryota</taxon>
        <taxon>Fungi</taxon>
        <taxon>Dikarya</taxon>
        <taxon>Ascomycota</taxon>
        <taxon>Pezizomycotina</taxon>
        <taxon>Sordariomycetes</taxon>
        <taxon>Sordariomycetidae</taxon>
        <taxon>Coniochaetales</taxon>
        <taxon>Coniochaetaceae</taxon>
        <taxon>Coniochaeta</taxon>
    </lineage>
</organism>
<dbReference type="STRING" id="1408157.A0A1J7IRP8"/>
<feature type="region of interest" description="Disordered" evidence="1">
    <location>
        <begin position="411"/>
        <end position="491"/>
    </location>
</feature>
<dbReference type="PANTHER" id="PTHR38166">
    <property type="entry name" value="C2H2-TYPE DOMAIN-CONTAINING PROTEIN-RELATED"/>
    <property type="match status" value="1"/>
</dbReference>
<dbReference type="AlphaFoldDB" id="A0A1J7IRP8"/>
<feature type="region of interest" description="Disordered" evidence="1">
    <location>
        <begin position="518"/>
        <end position="542"/>
    </location>
</feature>
<feature type="region of interest" description="Disordered" evidence="1">
    <location>
        <begin position="202"/>
        <end position="257"/>
    </location>
</feature>
<accession>A0A1J7IRP8</accession>
<keyword evidence="3" id="KW-1185">Reference proteome</keyword>
<dbReference type="EMBL" id="KV875097">
    <property type="protein sequence ID" value="OIW30158.1"/>
    <property type="molecule type" value="Genomic_DNA"/>
</dbReference>